<keyword evidence="3 8" id="KW-0812">Transmembrane</keyword>
<keyword evidence="5" id="KW-0350">Heme biosynthesis</keyword>
<evidence type="ECO:0000256" key="5">
    <source>
        <dbReference type="ARBA" id="ARBA00023133"/>
    </source>
</evidence>
<dbReference type="KEGG" id="tng:GSTEN00026996G001"/>
<dbReference type="NCBIfam" id="TIGR01473">
    <property type="entry name" value="cyoE_ctaB"/>
    <property type="match status" value="1"/>
</dbReference>
<comment type="caution">
    <text evidence="9">The sequence shown here is derived from an EMBL/GenBank/DDBJ whole genome shotgun (WGS) entry which is preliminary data.</text>
</comment>
<evidence type="ECO:0000256" key="3">
    <source>
        <dbReference type="ARBA" id="ARBA00022692"/>
    </source>
</evidence>
<comment type="subcellular location">
    <subcellularLocation>
        <location evidence="1">Membrane</location>
        <topology evidence="1">Multi-pass membrane protein</topology>
    </subcellularLocation>
</comment>
<dbReference type="Gene3D" id="1.10.357.140">
    <property type="entry name" value="UbiA prenyltransferase"/>
    <property type="match status" value="1"/>
</dbReference>
<dbReference type="PANTHER" id="PTHR43448">
    <property type="entry name" value="PROTOHEME IX FARNESYLTRANSFERASE, MITOCHONDRIAL"/>
    <property type="match status" value="1"/>
</dbReference>
<dbReference type="GO" id="GO:0008495">
    <property type="term" value="F:protoheme IX farnesyltransferase activity"/>
    <property type="evidence" value="ECO:0007669"/>
    <property type="project" value="InterPro"/>
</dbReference>
<dbReference type="GO" id="GO:0016020">
    <property type="term" value="C:membrane"/>
    <property type="evidence" value="ECO:0007669"/>
    <property type="project" value="UniProtKB-SubCell"/>
</dbReference>
<reference evidence="9" key="2">
    <citation type="submission" date="2004-02" db="EMBL/GenBank/DDBJ databases">
        <authorList>
            <consortium name="Genoscope"/>
            <consortium name="Whitehead Institute Centre for Genome Research"/>
        </authorList>
    </citation>
    <scope>NUCLEOTIDE SEQUENCE</scope>
</reference>
<dbReference type="InterPro" id="IPR044878">
    <property type="entry name" value="UbiA_sf"/>
</dbReference>
<dbReference type="GO" id="GO:0006784">
    <property type="term" value="P:heme A biosynthetic process"/>
    <property type="evidence" value="ECO:0007669"/>
    <property type="project" value="TreeGrafter"/>
</dbReference>
<keyword evidence="4 8" id="KW-1133">Transmembrane helix</keyword>
<dbReference type="Pfam" id="PF01040">
    <property type="entry name" value="UbiA"/>
    <property type="match status" value="1"/>
</dbReference>
<evidence type="ECO:0000313" key="9">
    <source>
        <dbReference type="EMBL" id="CAG06582.1"/>
    </source>
</evidence>
<evidence type="ECO:0000256" key="6">
    <source>
        <dbReference type="ARBA" id="ARBA00023136"/>
    </source>
</evidence>
<feature type="non-terminal residue" evidence="9">
    <location>
        <position position="508"/>
    </location>
</feature>
<proteinExistence type="predicted"/>
<dbReference type="InterPro" id="IPR006369">
    <property type="entry name" value="Protohaem_IX_farnesylTrfase"/>
</dbReference>
<dbReference type="InterPro" id="IPR000537">
    <property type="entry name" value="UbiA_prenyltransferase"/>
</dbReference>
<dbReference type="GO" id="GO:0005739">
    <property type="term" value="C:mitochondrion"/>
    <property type="evidence" value="ECO:0007669"/>
    <property type="project" value="TreeGrafter"/>
</dbReference>
<evidence type="ECO:0000256" key="4">
    <source>
        <dbReference type="ARBA" id="ARBA00022989"/>
    </source>
</evidence>
<dbReference type="EMBL" id="CAAE01014976">
    <property type="protein sequence ID" value="CAG06582.1"/>
    <property type="molecule type" value="Genomic_DNA"/>
</dbReference>
<name>Q4RYF0_TETNG</name>
<evidence type="ECO:0000256" key="7">
    <source>
        <dbReference type="ARBA" id="ARBA00030253"/>
    </source>
</evidence>
<sequence>VQVETDEAKEARLDKQWKQLKLDRADLPGIYSRLSKIKLTALVVTTAAAGYAMAPVPFDPLTFLVASLGTGLASCAANSINQMRGSNLKGGGARTPLPKCETTIGNTQPGGAGGVCFRASARAPQVHPSSFSSPSGAGGPSPLCLDLYCSTQNKILCLGNCMGFYAPPDLLTHFLTQEIELTPQPGPRRPTEARAAVCQIGPVRSDPASPRATRRTMCQGRSHKCSCAGSPGWAGSDSMGLGFCEHQRATPSCSAGTMTEFDRQKCANQCVKYFEVPFDSNMNRTKNRPLVRGQISPLHAVTFALACGVPGVALLTLAVNPLTGLLGALNIFLYTCCYTPLKRLSITNTWVGSVVGAIPPIMGWTAATGCLEPGALLLGGVLYSWQFPHFNALSWNLRDDYSRGGYRMMSVTHPGMCKRVALRHSLGLLGLSALAPALDVTTWTFPLISLPINLYISYLAFRFYHKSDRSSARKLFFCSLWHLPMLLLLALTCKKPRGDAHATPPPAD</sequence>
<feature type="transmembrane region" description="Helical" evidence="8">
    <location>
        <begin position="444"/>
        <end position="463"/>
    </location>
</feature>
<dbReference type="PANTHER" id="PTHR43448:SF2">
    <property type="entry name" value="PROTOHEME IX FARNESYLTRANSFERASE, MITOCHONDRIAL"/>
    <property type="match status" value="1"/>
</dbReference>
<keyword evidence="6 8" id="KW-0472">Membrane</keyword>
<evidence type="ECO:0000256" key="8">
    <source>
        <dbReference type="SAM" id="Phobius"/>
    </source>
</evidence>
<dbReference type="OrthoDB" id="5211at2759"/>
<evidence type="ECO:0000256" key="1">
    <source>
        <dbReference type="ARBA" id="ARBA00004141"/>
    </source>
</evidence>
<evidence type="ECO:0000256" key="2">
    <source>
        <dbReference type="ARBA" id="ARBA00022679"/>
    </source>
</evidence>
<protein>
    <recommendedName>
        <fullName evidence="7">Heme O synthase</fullName>
    </recommendedName>
</protein>
<feature type="non-terminal residue" evidence="9">
    <location>
        <position position="1"/>
    </location>
</feature>
<reference evidence="9" key="1">
    <citation type="journal article" date="2004" name="Nature">
        <title>Genome duplication in the teleost fish Tetraodon nigroviridis reveals the early vertebrate proto-karyotype.</title>
        <authorList>
            <person name="Jaillon O."/>
            <person name="Aury J.-M."/>
            <person name="Brunet F."/>
            <person name="Petit J.-L."/>
            <person name="Stange-Thomann N."/>
            <person name="Mauceli E."/>
            <person name="Bouneau L."/>
            <person name="Fischer C."/>
            <person name="Ozouf-Costaz C."/>
            <person name="Bernot A."/>
            <person name="Nicaud S."/>
            <person name="Jaffe D."/>
            <person name="Fisher S."/>
            <person name="Lutfalla G."/>
            <person name="Dossat C."/>
            <person name="Segurens B."/>
            <person name="Dasilva C."/>
            <person name="Salanoubat M."/>
            <person name="Levy M."/>
            <person name="Boudet N."/>
            <person name="Castellano S."/>
            <person name="Anthouard V."/>
            <person name="Jubin C."/>
            <person name="Castelli V."/>
            <person name="Katinka M."/>
            <person name="Vacherie B."/>
            <person name="Biemont C."/>
            <person name="Skalli Z."/>
            <person name="Cattolico L."/>
            <person name="Poulain J."/>
            <person name="De Berardinis V."/>
            <person name="Cruaud C."/>
            <person name="Duprat S."/>
            <person name="Brottier P."/>
            <person name="Coutanceau J.-P."/>
            <person name="Gouzy J."/>
            <person name="Parra G."/>
            <person name="Lardier G."/>
            <person name="Chapple C."/>
            <person name="McKernan K.J."/>
            <person name="McEwan P."/>
            <person name="Bosak S."/>
            <person name="Kellis M."/>
            <person name="Volff J.-N."/>
            <person name="Guigo R."/>
            <person name="Zody M.C."/>
            <person name="Mesirov J."/>
            <person name="Lindblad-Toh K."/>
            <person name="Birren B."/>
            <person name="Nusbaum C."/>
            <person name="Kahn D."/>
            <person name="Robinson-Rechavi M."/>
            <person name="Laudet V."/>
            <person name="Schachter V."/>
            <person name="Quetier F."/>
            <person name="Saurin W."/>
            <person name="Scarpelli C."/>
            <person name="Wincker P."/>
            <person name="Lander E.S."/>
            <person name="Weissenbach J."/>
            <person name="Roest Crollius H."/>
        </authorList>
    </citation>
    <scope>NUCLEOTIDE SEQUENCE [LARGE SCALE GENOMIC DNA]</scope>
</reference>
<dbReference type="CDD" id="cd13957">
    <property type="entry name" value="PT_UbiA_Cox10"/>
    <property type="match status" value="1"/>
</dbReference>
<dbReference type="AlphaFoldDB" id="Q4RYF0"/>
<keyword evidence="2" id="KW-0808">Transferase</keyword>
<organism evidence="9">
    <name type="scientific">Tetraodon nigroviridis</name>
    <name type="common">Spotted green pufferfish</name>
    <name type="synonym">Chelonodon nigroviridis</name>
    <dbReference type="NCBI Taxonomy" id="99883"/>
    <lineage>
        <taxon>Eukaryota</taxon>
        <taxon>Metazoa</taxon>
        <taxon>Chordata</taxon>
        <taxon>Craniata</taxon>
        <taxon>Vertebrata</taxon>
        <taxon>Euteleostomi</taxon>
        <taxon>Actinopterygii</taxon>
        <taxon>Neopterygii</taxon>
        <taxon>Teleostei</taxon>
        <taxon>Neoteleostei</taxon>
        <taxon>Acanthomorphata</taxon>
        <taxon>Eupercaria</taxon>
        <taxon>Tetraodontiformes</taxon>
        <taxon>Tetradontoidea</taxon>
        <taxon>Tetraodontidae</taxon>
        <taxon>Tetraodon</taxon>
    </lineage>
</organism>
<accession>Q4RYF0</accession>
<feature type="transmembrane region" description="Helical" evidence="8">
    <location>
        <begin position="475"/>
        <end position="492"/>
    </location>
</feature>
<gene>
    <name evidence="9" type="ORF">GSTENG00026996001</name>
</gene>